<feature type="transmembrane region" description="Helical" evidence="8">
    <location>
        <begin position="341"/>
        <end position="368"/>
    </location>
</feature>
<evidence type="ECO:0000256" key="4">
    <source>
        <dbReference type="ARBA" id="ARBA00022475"/>
    </source>
</evidence>
<evidence type="ECO:0000313" key="11">
    <source>
        <dbReference type="EMBL" id="GJE07036.1"/>
    </source>
</evidence>
<gene>
    <name evidence="11" type="primary">lolE</name>
    <name evidence="11" type="ORF">AOPFMNJM_2360</name>
</gene>
<dbReference type="InterPro" id="IPR051447">
    <property type="entry name" value="Lipoprotein-release_system"/>
</dbReference>
<keyword evidence="11" id="KW-0449">Lipoprotein</keyword>
<dbReference type="Proteomes" id="UP001055102">
    <property type="component" value="Unassembled WGS sequence"/>
</dbReference>
<name>A0ABQ4SXT3_9HYPH</name>
<keyword evidence="6 8" id="KW-1133">Transmembrane helix</keyword>
<evidence type="ECO:0000256" key="8">
    <source>
        <dbReference type="SAM" id="Phobius"/>
    </source>
</evidence>
<dbReference type="InterPro" id="IPR011925">
    <property type="entry name" value="LolCE_TM"/>
</dbReference>
<comment type="caution">
    <text evidence="11">The sequence shown here is derived from an EMBL/GenBank/DDBJ whole genome shotgun (WGS) entry which is preliminary data.</text>
</comment>
<accession>A0ABQ4SXT3</accession>
<evidence type="ECO:0000256" key="7">
    <source>
        <dbReference type="ARBA" id="ARBA00023136"/>
    </source>
</evidence>
<dbReference type="PANTHER" id="PTHR30489">
    <property type="entry name" value="LIPOPROTEIN-RELEASING SYSTEM TRANSMEMBRANE PROTEIN LOLE"/>
    <property type="match status" value="1"/>
</dbReference>
<evidence type="ECO:0000256" key="2">
    <source>
        <dbReference type="ARBA" id="ARBA00005236"/>
    </source>
</evidence>
<comment type="similarity">
    <text evidence="2">Belongs to the ABC-4 integral membrane protein family. LolC/E subfamily.</text>
</comment>
<evidence type="ECO:0000313" key="12">
    <source>
        <dbReference type="Proteomes" id="UP001055102"/>
    </source>
</evidence>
<sequence>MAGLIAGALRRRNGGEPAARTGRTAPFAGFEWLIAGRYLRARRRGGGVSVVAFFSVLGIALGVATLIIVLSVMNGFRSELLSKIVGINGHVFVTPIDKLFTDYEDLTDRLSKVAGVRSAIPLVEGQAFASSPYGGSGVLVRGVRGADLEKIAAIAGNLRGGTLAGFDDGAGVAIGRRLADSLGLQAGDNITLSTPKGATTPFGTAPRTKTYPVKAIFEIGMTEFDSTFVFMPLAEAQPFFNREGDVSLIEIYVDNPDAVAEMREPLEMAAERPVLLTDWRQRNRTFFGALEVERNVMFLILSLIVVVATLNIVSGLILLVRDKSSDIAILRTMGATPGTVMRVFLINGALIGIVGTLAGLALGVVLTLNIKGIQRVLFPGAWDPTVRFLAEIPAEMNPTEVTVVVVTSFLLCLVATLYPSWRAARLDPVQALRYG</sequence>
<reference evidence="11" key="2">
    <citation type="submission" date="2021-08" db="EMBL/GenBank/DDBJ databases">
        <authorList>
            <person name="Tani A."/>
            <person name="Ola A."/>
            <person name="Ogura Y."/>
            <person name="Katsura K."/>
            <person name="Hayashi T."/>
        </authorList>
    </citation>
    <scope>NUCLEOTIDE SEQUENCE</scope>
    <source>
        <strain evidence="11">LMG 23639</strain>
    </source>
</reference>
<evidence type="ECO:0000256" key="6">
    <source>
        <dbReference type="ARBA" id="ARBA00022989"/>
    </source>
</evidence>
<dbReference type="Pfam" id="PF12704">
    <property type="entry name" value="MacB_PCD"/>
    <property type="match status" value="1"/>
</dbReference>
<keyword evidence="3" id="KW-0813">Transport</keyword>
<feature type="domain" description="MacB-like periplasmic core" evidence="10">
    <location>
        <begin position="53"/>
        <end position="266"/>
    </location>
</feature>
<evidence type="ECO:0000256" key="5">
    <source>
        <dbReference type="ARBA" id="ARBA00022692"/>
    </source>
</evidence>
<dbReference type="InterPro" id="IPR003838">
    <property type="entry name" value="ABC3_permease_C"/>
</dbReference>
<dbReference type="NCBIfam" id="TIGR02212">
    <property type="entry name" value="lolCE"/>
    <property type="match status" value="1"/>
</dbReference>
<reference evidence="11" key="1">
    <citation type="journal article" date="2021" name="Front. Microbiol.">
        <title>Comprehensive Comparative Genomics and Phenotyping of Methylobacterium Species.</title>
        <authorList>
            <person name="Alessa O."/>
            <person name="Ogura Y."/>
            <person name="Fujitani Y."/>
            <person name="Takami H."/>
            <person name="Hayashi T."/>
            <person name="Sahin N."/>
            <person name="Tani A."/>
        </authorList>
    </citation>
    <scope>NUCLEOTIDE SEQUENCE</scope>
    <source>
        <strain evidence="11">LMG 23639</strain>
    </source>
</reference>
<feature type="transmembrane region" description="Helical" evidence="8">
    <location>
        <begin position="401"/>
        <end position="418"/>
    </location>
</feature>
<feature type="transmembrane region" description="Helical" evidence="8">
    <location>
        <begin position="47"/>
        <end position="73"/>
    </location>
</feature>
<evidence type="ECO:0000256" key="3">
    <source>
        <dbReference type="ARBA" id="ARBA00022448"/>
    </source>
</evidence>
<dbReference type="PANTHER" id="PTHR30489:SF0">
    <property type="entry name" value="LIPOPROTEIN-RELEASING SYSTEM TRANSMEMBRANE PROTEIN LOLE"/>
    <property type="match status" value="1"/>
</dbReference>
<keyword evidence="7 8" id="KW-0472">Membrane</keyword>
<dbReference type="Pfam" id="PF02687">
    <property type="entry name" value="FtsX"/>
    <property type="match status" value="1"/>
</dbReference>
<keyword evidence="4" id="KW-1003">Cell membrane</keyword>
<evidence type="ECO:0000256" key="1">
    <source>
        <dbReference type="ARBA" id="ARBA00004651"/>
    </source>
</evidence>
<dbReference type="EMBL" id="BPQR01000039">
    <property type="protein sequence ID" value="GJE07036.1"/>
    <property type="molecule type" value="Genomic_DNA"/>
</dbReference>
<keyword evidence="12" id="KW-1185">Reference proteome</keyword>
<comment type="subcellular location">
    <subcellularLocation>
        <location evidence="1">Cell membrane</location>
        <topology evidence="1">Multi-pass membrane protein</topology>
    </subcellularLocation>
</comment>
<dbReference type="InterPro" id="IPR025857">
    <property type="entry name" value="MacB_PCD"/>
</dbReference>
<feature type="transmembrane region" description="Helical" evidence="8">
    <location>
        <begin position="296"/>
        <end position="320"/>
    </location>
</feature>
<protein>
    <submittedName>
        <fullName evidence="11">Lipoprotein-releasing system transmembrane protein LolE</fullName>
    </submittedName>
</protein>
<organism evidence="11 12">
    <name type="scientific">Methylobacterium jeotgali</name>
    <dbReference type="NCBI Taxonomy" id="381630"/>
    <lineage>
        <taxon>Bacteria</taxon>
        <taxon>Pseudomonadati</taxon>
        <taxon>Pseudomonadota</taxon>
        <taxon>Alphaproteobacteria</taxon>
        <taxon>Hyphomicrobiales</taxon>
        <taxon>Methylobacteriaceae</taxon>
        <taxon>Methylobacterium</taxon>
    </lineage>
</organism>
<evidence type="ECO:0000259" key="9">
    <source>
        <dbReference type="Pfam" id="PF02687"/>
    </source>
</evidence>
<proteinExistence type="inferred from homology"/>
<feature type="domain" description="ABC3 transporter permease C-terminal" evidence="9">
    <location>
        <begin position="299"/>
        <end position="428"/>
    </location>
</feature>
<keyword evidence="5 8" id="KW-0812">Transmembrane</keyword>
<evidence type="ECO:0000259" key="10">
    <source>
        <dbReference type="Pfam" id="PF12704"/>
    </source>
</evidence>
<dbReference type="RefSeq" id="WP_238276008.1">
    <property type="nucleotide sequence ID" value="NZ_BPQR01000039.1"/>
</dbReference>